<dbReference type="GO" id="GO:0045944">
    <property type="term" value="P:positive regulation of transcription by RNA polymerase II"/>
    <property type="evidence" value="ECO:0007669"/>
    <property type="project" value="TreeGrafter"/>
</dbReference>
<dbReference type="GO" id="GO:0000122">
    <property type="term" value="P:negative regulation of transcription by RNA polymerase II"/>
    <property type="evidence" value="ECO:0007669"/>
    <property type="project" value="TreeGrafter"/>
</dbReference>
<dbReference type="SUPFAM" id="SSF48508">
    <property type="entry name" value="Nuclear receptor ligand-binding domain"/>
    <property type="match status" value="1"/>
</dbReference>
<dbReference type="GO" id="GO:0030154">
    <property type="term" value="P:cell differentiation"/>
    <property type="evidence" value="ECO:0007669"/>
    <property type="project" value="TreeGrafter"/>
</dbReference>
<dbReference type="PROSITE" id="PS51030">
    <property type="entry name" value="NUCLEAR_REC_DBD_2"/>
    <property type="match status" value="1"/>
</dbReference>
<proteinExistence type="predicted"/>
<evidence type="ECO:0000256" key="8">
    <source>
        <dbReference type="ARBA" id="ARBA00023242"/>
    </source>
</evidence>
<dbReference type="PRINTS" id="PR00047">
    <property type="entry name" value="STROIDFINGER"/>
</dbReference>
<keyword evidence="4" id="KW-0805">Transcription regulation</keyword>
<keyword evidence="7" id="KW-0675">Receptor</keyword>
<dbReference type="Pfam" id="PF00105">
    <property type="entry name" value="zf-C4"/>
    <property type="match status" value="1"/>
</dbReference>
<keyword evidence="3" id="KW-0862">Zinc</keyword>
<evidence type="ECO:0000256" key="4">
    <source>
        <dbReference type="ARBA" id="ARBA00023015"/>
    </source>
</evidence>
<evidence type="ECO:0000256" key="9">
    <source>
        <dbReference type="SAM" id="MobiDB-lite"/>
    </source>
</evidence>
<dbReference type="InterPro" id="IPR050234">
    <property type="entry name" value="Nuclear_hormone_rcpt_NR1"/>
</dbReference>
<dbReference type="AlphaFoldDB" id="A0A813XAT4"/>
<dbReference type="SMART" id="SM00399">
    <property type="entry name" value="ZnF_C4"/>
    <property type="match status" value="1"/>
</dbReference>
<keyword evidence="2" id="KW-0863">Zinc-finger</keyword>
<dbReference type="GO" id="GO:0000978">
    <property type="term" value="F:RNA polymerase II cis-regulatory region sequence-specific DNA binding"/>
    <property type="evidence" value="ECO:0007669"/>
    <property type="project" value="TreeGrafter"/>
</dbReference>
<dbReference type="InterPro" id="IPR001628">
    <property type="entry name" value="Znf_hrmn_rcpt"/>
</dbReference>
<evidence type="ECO:0000256" key="2">
    <source>
        <dbReference type="ARBA" id="ARBA00022771"/>
    </source>
</evidence>
<feature type="compositionally biased region" description="Basic and acidic residues" evidence="9">
    <location>
        <begin position="125"/>
        <end position="138"/>
    </location>
</feature>
<gene>
    <name evidence="12" type="ORF">JXQ802_LOCUS15895</name>
    <name evidence="11" type="ORF">PYM288_LOCUS7772</name>
</gene>
<evidence type="ECO:0000313" key="11">
    <source>
        <dbReference type="EMBL" id="CAF0865559.1"/>
    </source>
</evidence>
<feature type="region of interest" description="Disordered" evidence="9">
    <location>
        <begin position="125"/>
        <end position="146"/>
    </location>
</feature>
<dbReference type="Gene3D" id="1.10.565.10">
    <property type="entry name" value="Retinoid X Receptor"/>
    <property type="match status" value="1"/>
</dbReference>
<dbReference type="PANTHER" id="PTHR24082:SF283">
    <property type="entry name" value="NUCLEAR HORMONE RECEPTOR HR96"/>
    <property type="match status" value="1"/>
</dbReference>
<dbReference type="PROSITE" id="PS00031">
    <property type="entry name" value="NUCLEAR_REC_DBD_1"/>
    <property type="match status" value="1"/>
</dbReference>
<dbReference type="GO" id="GO:0004879">
    <property type="term" value="F:nuclear receptor activity"/>
    <property type="evidence" value="ECO:0007669"/>
    <property type="project" value="TreeGrafter"/>
</dbReference>
<dbReference type="Gene3D" id="3.30.50.10">
    <property type="entry name" value="Erythroid Transcription Factor GATA-1, subunit A"/>
    <property type="match status" value="1"/>
</dbReference>
<organism evidence="11 13">
    <name type="scientific">Rotaria sordida</name>
    <dbReference type="NCBI Taxonomy" id="392033"/>
    <lineage>
        <taxon>Eukaryota</taxon>
        <taxon>Metazoa</taxon>
        <taxon>Spiralia</taxon>
        <taxon>Gnathifera</taxon>
        <taxon>Rotifera</taxon>
        <taxon>Eurotatoria</taxon>
        <taxon>Bdelloidea</taxon>
        <taxon>Philodinida</taxon>
        <taxon>Philodinidae</taxon>
        <taxon>Rotaria</taxon>
    </lineage>
</organism>
<keyword evidence="14" id="KW-1185">Reference proteome</keyword>
<dbReference type="InterPro" id="IPR035500">
    <property type="entry name" value="NHR-like_dom_sf"/>
</dbReference>
<keyword evidence="8" id="KW-0539">Nucleus</keyword>
<sequence>MAIDSENDISDIFLDDNFLKDSSLNGDPLYEIGNSPIKPTIKRPKPTLNCVVCGDHAFGYNFDAISCESCKAFFRRNALRPPGDLKCRGNGHCEVNVEKRKRCKKCRLDKCFRMGMRKEWILTEHDKQKKKNKVEQNRRQRQPHVNVPGRRRRCIKYWKTLENDSVVDKIDLSIPDDIPLMTELDWARIHQVQHAYNQATALNKVIGVPLYPATQPIHSPLELIRIPTYLASIRLITFMKKIPEFDLFDSEDRVTLVKHNLLAVVFMHAVLLYNPLADTYHEHNTEDPIFQGKDWIEILGEEFYHQLTNVTTKLITIFQYDRVIVKVFLLLILFTKGFCGYDIIHEPSLRNHLIVFDTQNLYLESLYKYCLHHYGLVKTVTLFTRSLNEIFVIQRLAVHLKDFVHNHIDASQLSPLMQSVLQLTDSNSSV</sequence>
<evidence type="ECO:0000313" key="14">
    <source>
        <dbReference type="Proteomes" id="UP000663870"/>
    </source>
</evidence>
<dbReference type="SUPFAM" id="SSF57716">
    <property type="entry name" value="Glucocorticoid receptor-like (DNA-binding domain)"/>
    <property type="match status" value="1"/>
</dbReference>
<comment type="caution">
    <text evidence="11">The sequence shown here is derived from an EMBL/GenBank/DDBJ whole genome shotgun (WGS) entry which is preliminary data.</text>
</comment>
<accession>A0A813XAT4</accession>
<name>A0A813XAT4_9BILA</name>
<keyword evidence="5" id="KW-0238">DNA-binding</keyword>
<evidence type="ECO:0000256" key="7">
    <source>
        <dbReference type="ARBA" id="ARBA00023170"/>
    </source>
</evidence>
<keyword evidence="1" id="KW-0479">Metal-binding</keyword>
<evidence type="ECO:0000256" key="6">
    <source>
        <dbReference type="ARBA" id="ARBA00023163"/>
    </source>
</evidence>
<evidence type="ECO:0000313" key="12">
    <source>
        <dbReference type="EMBL" id="CAF1035985.1"/>
    </source>
</evidence>
<dbReference type="Proteomes" id="UP000663854">
    <property type="component" value="Unassembled WGS sequence"/>
</dbReference>
<evidence type="ECO:0000313" key="13">
    <source>
        <dbReference type="Proteomes" id="UP000663854"/>
    </source>
</evidence>
<dbReference type="EMBL" id="CAJNOL010000376">
    <property type="protein sequence ID" value="CAF1035985.1"/>
    <property type="molecule type" value="Genomic_DNA"/>
</dbReference>
<keyword evidence="6" id="KW-0804">Transcription</keyword>
<evidence type="ECO:0000256" key="1">
    <source>
        <dbReference type="ARBA" id="ARBA00022723"/>
    </source>
</evidence>
<protein>
    <recommendedName>
        <fullName evidence="10">Nuclear receptor domain-containing protein</fullName>
    </recommendedName>
</protein>
<dbReference type="GO" id="GO:0008270">
    <property type="term" value="F:zinc ion binding"/>
    <property type="evidence" value="ECO:0007669"/>
    <property type="project" value="UniProtKB-KW"/>
</dbReference>
<evidence type="ECO:0000256" key="3">
    <source>
        <dbReference type="ARBA" id="ARBA00022833"/>
    </source>
</evidence>
<dbReference type="InterPro" id="IPR013088">
    <property type="entry name" value="Znf_NHR/GATA"/>
</dbReference>
<dbReference type="EMBL" id="CAJNOH010000098">
    <property type="protein sequence ID" value="CAF0865559.1"/>
    <property type="molecule type" value="Genomic_DNA"/>
</dbReference>
<reference evidence="11" key="1">
    <citation type="submission" date="2021-02" db="EMBL/GenBank/DDBJ databases">
        <authorList>
            <person name="Nowell W R."/>
        </authorList>
    </citation>
    <scope>NUCLEOTIDE SEQUENCE</scope>
</reference>
<dbReference type="PANTHER" id="PTHR24082">
    <property type="entry name" value="NUCLEAR HORMONE RECEPTOR"/>
    <property type="match status" value="1"/>
</dbReference>
<evidence type="ECO:0000256" key="5">
    <source>
        <dbReference type="ARBA" id="ARBA00023125"/>
    </source>
</evidence>
<dbReference type="Proteomes" id="UP000663870">
    <property type="component" value="Unassembled WGS sequence"/>
</dbReference>
<feature type="domain" description="Nuclear receptor" evidence="10">
    <location>
        <begin position="47"/>
        <end position="123"/>
    </location>
</feature>
<evidence type="ECO:0000259" key="10">
    <source>
        <dbReference type="PROSITE" id="PS51030"/>
    </source>
</evidence>